<evidence type="ECO:0000313" key="2">
    <source>
        <dbReference type="Proteomes" id="UP000755104"/>
    </source>
</evidence>
<dbReference type="EMBL" id="JAIGNO010000005">
    <property type="protein sequence ID" value="MBX7482858.1"/>
    <property type="molecule type" value="Genomic_DNA"/>
</dbReference>
<evidence type="ECO:0000313" key="1">
    <source>
        <dbReference type="EMBL" id="MBX7482858.1"/>
    </source>
</evidence>
<evidence type="ECO:0008006" key="3">
    <source>
        <dbReference type="Google" id="ProtNLM"/>
    </source>
</evidence>
<protein>
    <recommendedName>
        <fullName evidence="3">Ferredoxin</fullName>
    </recommendedName>
</protein>
<proteinExistence type="predicted"/>
<reference evidence="1 2" key="1">
    <citation type="submission" date="2021-08" db="EMBL/GenBank/DDBJ databases">
        <title>Comparative Genomics Analysis of the Genus Qipengyuania Reveals Extensive Genetic Diversity and Metabolic Versatility, Including the Description of Fifteen Novel Species.</title>
        <authorList>
            <person name="Liu Y."/>
        </authorList>
    </citation>
    <scope>NUCLEOTIDE SEQUENCE [LARGE SCALE GENOMIC DNA]</scope>
    <source>
        <strain evidence="1 2">6D47A</strain>
    </source>
</reference>
<name>A0ABS7J6A3_9SPHN</name>
<dbReference type="Proteomes" id="UP000755104">
    <property type="component" value="Unassembled WGS sequence"/>
</dbReference>
<accession>A0ABS7J6A3</accession>
<comment type="caution">
    <text evidence="1">The sequence shown here is derived from an EMBL/GenBank/DDBJ whole genome shotgun (WGS) entry which is preliminary data.</text>
</comment>
<organism evidence="1 2">
    <name type="scientific">Qipengyuania qiaonensis</name>
    <dbReference type="NCBI Taxonomy" id="2867240"/>
    <lineage>
        <taxon>Bacteria</taxon>
        <taxon>Pseudomonadati</taxon>
        <taxon>Pseudomonadota</taxon>
        <taxon>Alphaproteobacteria</taxon>
        <taxon>Sphingomonadales</taxon>
        <taxon>Erythrobacteraceae</taxon>
        <taxon>Qipengyuania</taxon>
    </lineage>
</organism>
<keyword evidence="2" id="KW-1185">Reference proteome</keyword>
<dbReference type="RefSeq" id="WP_221558112.1">
    <property type="nucleotide sequence ID" value="NZ_JAIGNO010000005.1"/>
</dbReference>
<gene>
    <name evidence="1" type="ORF">K3174_09950</name>
</gene>
<sequence length="50" mass="5618">MTIPIGELPAERPWPDDVWCHLACTTCEQLFRLSAETYRGRGGVLEQIAS</sequence>